<gene>
    <name evidence="3" type="ORF">KY290_025969</name>
</gene>
<dbReference type="Proteomes" id="UP000826656">
    <property type="component" value="Unassembled WGS sequence"/>
</dbReference>
<evidence type="ECO:0000259" key="2">
    <source>
        <dbReference type="Pfam" id="PF14244"/>
    </source>
</evidence>
<feature type="compositionally biased region" description="Polar residues" evidence="1">
    <location>
        <begin position="311"/>
        <end position="320"/>
    </location>
</feature>
<feature type="region of interest" description="Disordered" evidence="1">
    <location>
        <begin position="258"/>
        <end position="282"/>
    </location>
</feature>
<feature type="compositionally biased region" description="Polar residues" evidence="1">
    <location>
        <begin position="268"/>
        <end position="282"/>
    </location>
</feature>
<dbReference type="EMBL" id="JAIVGD010000018">
    <property type="protein sequence ID" value="KAH0755699.1"/>
    <property type="molecule type" value="Genomic_DNA"/>
</dbReference>
<protein>
    <recommendedName>
        <fullName evidence="2">Retrotransposon Copia-like N-terminal domain-containing protein</fullName>
    </recommendedName>
</protein>
<dbReference type="PANTHER" id="PTHR34222:SF97">
    <property type="entry name" value="CATALYTIC REGION, PUTATIVE-RELATED"/>
    <property type="match status" value="1"/>
</dbReference>
<comment type="caution">
    <text evidence="3">The sequence shown here is derived from an EMBL/GenBank/DDBJ whole genome shotgun (WGS) entry which is preliminary data.</text>
</comment>
<evidence type="ECO:0000256" key="1">
    <source>
        <dbReference type="SAM" id="MobiDB-lite"/>
    </source>
</evidence>
<evidence type="ECO:0000313" key="3">
    <source>
        <dbReference type="EMBL" id="KAH0755699.1"/>
    </source>
</evidence>
<dbReference type="PANTHER" id="PTHR34222">
    <property type="entry name" value="GAG_PRE-INTEGRS DOMAIN-CONTAINING PROTEIN"/>
    <property type="match status" value="1"/>
</dbReference>
<dbReference type="InterPro" id="IPR029472">
    <property type="entry name" value="Copia-like_N"/>
</dbReference>
<evidence type="ECO:0000313" key="4">
    <source>
        <dbReference type="Proteomes" id="UP000826656"/>
    </source>
</evidence>
<keyword evidence="4" id="KW-1185">Reference proteome</keyword>
<proteinExistence type="predicted"/>
<dbReference type="Pfam" id="PF14244">
    <property type="entry name" value="Retrotran_gag_3"/>
    <property type="match status" value="1"/>
</dbReference>
<feature type="region of interest" description="Disordered" evidence="1">
    <location>
        <begin position="295"/>
        <end position="320"/>
    </location>
</feature>
<name>A0ABQ7UV21_SOLTU</name>
<sequence>MPTNRAIDDLSHNFNNGQNPGVSYPLQTSSSIGQGIDYNHPFFLSPIDISGISIISFQCLGVKNYTLWSRSITLALLGKNKIGIVDGSCRKEVYNEELWGQWERVNAIVLSWFDRIDGSRTYNVQKEIVSLQQGTNSVSMYYTKLKTLWDEFLMGFNESYHQARGKILMMDPLPTINHACVMIVGDESQKAIVSHIGSMGLNSVSMDSVAMYSKIGSSSGLNQRFKKNSLLVCDFYKCKGHSKEFYYKIVGYPPDFKSKRKVQGAPSEVTSSGSHNSSQAHFSYGMNTNVQVLGRRRKSDSSHIHQGGVGSSSSTHYSRQVSQAELEVKQLLKGFNFTKDQYDHILKGYHQNTYPTSPYCSATFVAHTAGKMFRRGSIETAERNAQKGHSRR</sequence>
<feature type="domain" description="Retrotransposon Copia-like N-terminal" evidence="2">
    <location>
        <begin position="48"/>
        <end position="91"/>
    </location>
</feature>
<accession>A0ABQ7UV21</accession>
<organism evidence="3 4">
    <name type="scientific">Solanum tuberosum</name>
    <name type="common">Potato</name>
    <dbReference type="NCBI Taxonomy" id="4113"/>
    <lineage>
        <taxon>Eukaryota</taxon>
        <taxon>Viridiplantae</taxon>
        <taxon>Streptophyta</taxon>
        <taxon>Embryophyta</taxon>
        <taxon>Tracheophyta</taxon>
        <taxon>Spermatophyta</taxon>
        <taxon>Magnoliopsida</taxon>
        <taxon>eudicotyledons</taxon>
        <taxon>Gunneridae</taxon>
        <taxon>Pentapetalae</taxon>
        <taxon>asterids</taxon>
        <taxon>lamiids</taxon>
        <taxon>Solanales</taxon>
        <taxon>Solanaceae</taxon>
        <taxon>Solanoideae</taxon>
        <taxon>Solaneae</taxon>
        <taxon>Solanum</taxon>
    </lineage>
</organism>
<reference evidence="3 4" key="1">
    <citation type="journal article" date="2021" name="bioRxiv">
        <title>Chromosome-scale and haplotype-resolved genome assembly of a tetraploid potato cultivar.</title>
        <authorList>
            <person name="Sun H."/>
            <person name="Jiao W.-B."/>
            <person name="Krause K."/>
            <person name="Campoy J.A."/>
            <person name="Goel M."/>
            <person name="Folz-Donahue K."/>
            <person name="Kukat C."/>
            <person name="Huettel B."/>
            <person name="Schneeberger K."/>
        </authorList>
    </citation>
    <scope>NUCLEOTIDE SEQUENCE [LARGE SCALE GENOMIC DNA]</scope>
    <source>
        <strain evidence="3">SolTubOtavaFocal</strain>
        <tissue evidence="3">Leaves</tissue>
    </source>
</reference>